<dbReference type="NCBIfam" id="TIGR00842">
    <property type="entry name" value="bcct"/>
    <property type="match status" value="1"/>
</dbReference>
<dbReference type="Pfam" id="PF02028">
    <property type="entry name" value="BCCT"/>
    <property type="match status" value="1"/>
</dbReference>
<feature type="transmembrane region" description="Helical" evidence="9">
    <location>
        <begin position="185"/>
        <end position="205"/>
    </location>
</feature>
<evidence type="ECO:0000256" key="2">
    <source>
        <dbReference type="ARBA" id="ARBA00005658"/>
    </source>
</evidence>
<feature type="transmembrane region" description="Helical" evidence="9">
    <location>
        <begin position="437"/>
        <end position="457"/>
    </location>
</feature>
<dbReference type="Proteomes" id="UP000315215">
    <property type="component" value="Chromosome"/>
</dbReference>
<feature type="transmembrane region" description="Helical" evidence="9">
    <location>
        <begin position="85"/>
        <end position="105"/>
    </location>
</feature>
<feature type="transmembrane region" description="Helical" evidence="9">
    <location>
        <begin position="463"/>
        <end position="487"/>
    </location>
</feature>
<sequence>MKNVTLVFWFAIVICTILVVWGAIAPDHLQTVTADLTGDISDYFGWYYLILVMVLLAFCVFLMLSRFGKIKLGKPNEKPEFNLPTWFAMLFSAGMGMGLVFWTTAEPISHAYKSSPSAEMGSNQAIRDAMQYSFFHWGVHPWAVYGVVALVLAYFKFHKGYPGLISATLVPLFGEKSMAGLPGKLIDTLAVFATVVGVASTLGFGSAQINGGLSFLFDTPKNFTMQLIILAVSTFLFIFSAWSGVGKGIKYLSNANMGLGFVLLLLLFIVGPTMYILNMFTATLGNYITNFFEMSFRISPLNEEGRTWIDNWTIFYWAWWISWAPFVGVFIARISRGRTIKEFMLGVLFVPALVCFIFFAVFGVSALNIEQNAIDMISQYSLETTTFAVLQHYPLGAIMSFVTIFVIGIFFITSADSATFVLGMLTTNGDIHPSNSVKIVWGLAMSAMAAIIVYFGGTQGLQNMLIIAALPFSVVMILMGASFYKAANKEIVKPKKMEDKERKREEKEKKKMKKDKNHVPVN</sequence>
<evidence type="ECO:0000256" key="1">
    <source>
        <dbReference type="ARBA" id="ARBA00004651"/>
    </source>
</evidence>
<gene>
    <name evidence="10" type="ORF">FN924_06585</name>
</gene>
<feature type="transmembrane region" description="Helical" evidence="9">
    <location>
        <begin position="7"/>
        <end position="24"/>
    </location>
</feature>
<evidence type="ECO:0000313" key="11">
    <source>
        <dbReference type="Proteomes" id="UP000315215"/>
    </source>
</evidence>
<evidence type="ECO:0000256" key="4">
    <source>
        <dbReference type="ARBA" id="ARBA00022475"/>
    </source>
</evidence>
<dbReference type="PANTHER" id="PTHR30047:SF7">
    <property type="entry name" value="HIGH-AFFINITY CHOLINE TRANSPORT PROTEIN"/>
    <property type="match status" value="1"/>
</dbReference>
<protein>
    <submittedName>
        <fullName evidence="10">BCCT family transporter</fullName>
    </submittedName>
</protein>
<proteinExistence type="inferred from homology"/>
<feature type="region of interest" description="Disordered" evidence="8">
    <location>
        <begin position="495"/>
        <end position="522"/>
    </location>
</feature>
<keyword evidence="4" id="KW-1003">Cell membrane</keyword>
<evidence type="ECO:0000256" key="8">
    <source>
        <dbReference type="SAM" id="MobiDB-lite"/>
    </source>
</evidence>
<feature type="transmembrane region" description="Helical" evidence="9">
    <location>
        <begin position="134"/>
        <end position="155"/>
    </location>
</feature>
<comment type="similarity">
    <text evidence="2">Belongs to the BCCT transporter (TC 2.A.15) family.</text>
</comment>
<evidence type="ECO:0000256" key="9">
    <source>
        <dbReference type="SAM" id="Phobius"/>
    </source>
</evidence>
<keyword evidence="11" id="KW-1185">Reference proteome</keyword>
<evidence type="ECO:0000313" key="10">
    <source>
        <dbReference type="EMBL" id="QDP39861.1"/>
    </source>
</evidence>
<dbReference type="InterPro" id="IPR018093">
    <property type="entry name" value="BCCT_CS"/>
</dbReference>
<evidence type="ECO:0000256" key="5">
    <source>
        <dbReference type="ARBA" id="ARBA00022692"/>
    </source>
</evidence>
<dbReference type="GO" id="GO:0005886">
    <property type="term" value="C:plasma membrane"/>
    <property type="evidence" value="ECO:0007669"/>
    <property type="project" value="UniProtKB-SubCell"/>
</dbReference>
<feature type="transmembrane region" description="Helical" evidence="9">
    <location>
        <begin position="44"/>
        <end position="64"/>
    </location>
</feature>
<organism evidence="10 11">
    <name type="scientific">Radiobacillus deserti</name>
    <dbReference type="NCBI Taxonomy" id="2594883"/>
    <lineage>
        <taxon>Bacteria</taxon>
        <taxon>Bacillati</taxon>
        <taxon>Bacillota</taxon>
        <taxon>Bacilli</taxon>
        <taxon>Bacillales</taxon>
        <taxon>Bacillaceae</taxon>
        <taxon>Radiobacillus</taxon>
    </lineage>
</organism>
<feature type="transmembrane region" description="Helical" evidence="9">
    <location>
        <begin position="397"/>
        <end position="425"/>
    </location>
</feature>
<feature type="transmembrane region" description="Helical" evidence="9">
    <location>
        <begin position="344"/>
        <end position="367"/>
    </location>
</feature>
<keyword evidence="5 9" id="KW-0812">Transmembrane</keyword>
<dbReference type="EMBL" id="CP041666">
    <property type="protein sequence ID" value="QDP39861.1"/>
    <property type="molecule type" value="Genomic_DNA"/>
</dbReference>
<dbReference type="GO" id="GO:0022857">
    <property type="term" value="F:transmembrane transporter activity"/>
    <property type="evidence" value="ECO:0007669"/>
    <property type="project" value="InterPro"/>
</dbReference>
<evidence type="ECO:0000256" key="7">
    <source>
        <dbReference type="ARBA" id="ARBA00023136"/>
    </source>
</evidence>
<accession>A0A516KEM7</accession>
<reference evidence="10 11" key="1">
    <citation type="submission" date="2019-07" db="EMBL/GenBank/DDBJ databases">
        <authorList>
            <person name="Li J."/>
        </authorList>
    </citation>
    <scope>NUCLEOTIDE SEQUENCE [LARGE SCALE GENOMIC DNA]</scope>
    <source>
        <strain evidence="10 11">TKL69</strain>
    </source>
</reference>
<keyword evidence="7 9" id="KW-0472">Membrane</keyword>
<feature type="transmembrane region" description="Helical" evidence="9">
    <location>
        <begin position="314"/>
        <end position="332"/>
    </location>
</feature>
<feature type="transmembrane region" description="Helical" evidence="9">
    <location>
        <begin position="257"/>
        <end position="277"/>
    </location>
</feature>
<feature type="transmembrane region" description="Helical" evidence="9">
    <location>
        <begin position="225"/>
        <end position="245"/>
    </location>
</feature>
<evidence type="ECO:0000256" key="6">
    <source>
        <dbReference type="ARBA" id="ARBA00022989"/>
    </source>
</evidence>
<comment type="subcellular location">
    <subcellularLocation>
        <location evidence="1">Cell membrane</location>
        <topology evidence="1">Multi-pass membrane protein</topology>
    </subcellularLocation>
</comment>
<evidence type="ECO:0000256" key="3">
    <source>
        <dbReference type="ARBA" id="ARBA00022448"/>
    </source>
</evidence>
<dbReference type="RefSeq" id="WP_143892853.1">
    <property type="nucleotide sequence ID" value="NZ_CP041666.1"/>
</dbReference>
<name>A0A516KEM7_9BACI</name>
<dbReference type="KEGG" id="aqt:FN924_06585"/>
<dbReference type="OrthoDB" id="9775735at2"/>
<dbReference type="PANTHER" id="PTHR30047">
    <property type="entry name" value="HIGH-AFFINITY CHOLINE TRANSPORT PROTEIN-RELATED"/>
    <property type="match status" value="1"/>
</dbReference>
<keyword evidence="3" id="KW-0813">Transport</keyword>
<keyword evidence="6 9" id="KW-1133">Transmembrane helix</keyword>
<dbReference type="PROSITE" id="PS01303">
    <property type="entry name" value="BCCT"/>
    <property type="match status" value="1"/>
</dbReference>
<feature type="compositionally biased region" description="Basic and acidic residues" evidence="8">
    <location>
        <begin position="495"/>
        <end position="509"/>
    </location>
</feature>
<dbReference type="InterPro" id="IPR000060">
    <property type="entry name" value="BCCT_transptr"/>
</dbReference>
<dbReference type="AlphaFoldDB" id="A0A516KEM7"/>